<dbReference type="Proteomes" id="UP001054945">
    <property type="component" value="Unassembled WGS sequence"/>
</dbReference>
<reference evidence="1 2" key="1">
    <citation type="submission" date="2021-06" db="EMBL/GenBank/DDBJ databases">
        <title>Caerostris extrusa draft genome.</title>
        <authorList>
            <person name="Kono N."/>
            <person name="Arakawa K."/>
        </authorList>
    </citation>
    <scope>NUCLEOTIDE SEQUENCE [LARGE SCALE GENOMIC DNA]</scope>
</reference>
<comment type="caution">
    <text evidence="1">The sequence shown here is derived from an EMBL/GenBank/DDBJ whole genome shotgun (WGS) entry which is preliminary data.</text>
</comment>
<proteinExistence type="predicted"/>
<protein>
    <submittedName>
        <fullName evidence="1">Uncharacterized protein</fullName>
    </submittedName>
</protein>
<name>A0AAV4Q5Q4_CAEEX</name>
<organism evidence="1 2">
    <name type="scientific">Caerostris extrusa</name>
    <name type="common">Bark spider</name>
    <name type="synonym">Caerostris bankana</name>
    <dbReference type="NCBI Taxonomy" id="172846"/>
    <lineage>
        <taxon>Eukaryota</taxon>
        <taxon>Metazoa</taxon>
        <taxon>Ecdysozoa</taxon>
        <taxon>Arthropoda</taxon>
        <taxon>Chelicerata</taxon>
        <taxon>Arachnida</taxon>
        <taxon>Araneae</taxon>
        <taxon>Araneomorphae</taxon>
        <taxon>Entelegynae</taxon>
        <taxon>Araneoidea</taxon>
        <taxon>Araneidae</taxon>
        <taxon>Caerostris</taxon>
    </lineage>
</organism>
<evidence type="ECO:0000313" key="2">
    <source>
        <dbReference type="Proteomes" id="UP001054945"/>
    </source>
</evidence>
<accession>A0AAV4Q5Q4</accession>
<dbReference type="EMBL" id="BPLR01005619">
    <property type="protein sequence ID" value="GIY03759.1"/>
    <property type="molecule type" value="Genomic_DNA"/>
</dbReference>
<gene>
    <name evidence="1" type="ORF">CEXT_198451</name>
</gene>
<dbReference type="AlphaFoldDB" id="A0AAV4Q5Q4"/>
<sequence>MENPRKTKISHNVCRVIDSGKGNLKSHFFFLMERTKGIKAEMVHSFNPGPQKRDFGERELTPLLSLDNQTLKSSLHFNGKSLEDKDISECLPSNRFQKGNLKSHLFILMECTSGIKCESGAFIQPGPEKIDFGERELTPLV</sequence>
<evidence type="ECO:0000313" key="1">
    <source>
        <dbReference type="EMBL" id="GIY03759.1"/>
    </source>
</evidence>
<keyword evidence="2" id="KW-1185">Reference proteome</keyword>